<gene>
    <name evidence="10" type="ORF">M569_06608</name>
</gene>
<evidence type="ECO:0000256" key="4">
    <source>
        <dbReference type="ARBA" id="ARBA00022692"/>
    </source>
</evidence>
<keyword evidence="5 9" id="KW-1133">Transmembrane helix</keyword>
<feature type="transmembrane region" description="Helical" evidence="9">
    <location>
        <begin position="35"/>
        <end position="55"/>
    </location>
</feature>
<dbReference type="GO" id="GO:0034220">
    <property type="term" value="P:monoatomic ion transmembrane transport"/>
    <property type="evidence" value="ECO:0007669"/>
    <property type="project" value="UniProtKB-KW"/>
</dbReference>
<comment type="subcellular location">
    <subcellularLocation>
        <location evidence="1">Membrane</location>
        <topology evidence="1">Multi-pass membrane protein</topology>
    </subcellularLocation>
</comment>
<keyword evidence="11" id="KW-1185">Reference proteome</keyword>
<evidence type="ECO:0000256" key="5">
    <source>
        <dbReference type="ARBA" id="ARBA00022989"/>
    </source>
</evidence>
<dbReference type="GO" id="GO:0016020">
    <property type="term" value="C:membrane"/>
    <property type="evidence" value="ECO:0007669"/>
    <property type="project" value="UniProtKB-SubCell"/>
</dbReference>
<evidence type="ECO:0000256" key="8">
    <source>
        <dbReference type="ARBA" id="ARBA00023303"/>
    </source>
</evidence>
<evidence type="ECO:0000256" key="9">
    <source>
        <dbReference type="SAM" id="Phobius"/>
    </source>
</evidence>
<evidence type="ECO:0008006" key="12">
    <source>
        <dbReference type="Google" id="ProtNLM"/>
    </source>
</evidence>
<name>S8DY19_9LAMI</name>
<evidence type="ECO:0000256" key="2">
    <source>
        <dbReference type="ARBA" id="ARBA00007079"/>
    </source>
</evidence>
<protein>
    <recommendedName>
        <fullName evidence="12">Aluminum-activated malate transporter</fullName>
    </recommendedName>
</protein>
<evidence type="ECO:0000313" key="10">
    <source>
        <dbReference type="EMBL" id="EPS68168.1"/>
    </source>
</evidence>
<feature type="transmembrane region" description="Helical" evidence="9">
    <location>
        <begin position="67"/>
        <end position="86"/>
    </location>
</feature>
<feature type="transmembrane region" description="Helical" evidence="9">
    <location>
        <begin position="92"/>
        <end position="109"/>
    </location>
</feature>
<keyword evidence="3" id="KW-0813">Transport</keyword>
<dbReference type="InterPro" id="IPR020966">
    <property type="entry name" value="ALMT"/>
</dbReference>
<dbReference type="Proteomes" id="UP000015453">
    <property type="component" value="Unassembled WGS sequence"/>
</dbReference>
<feature type="transmembrane region" description="Helical" evidence="9">
    <location>
        <begin position="121"/>
        <end position="139"/>
    </location>
</feature>
<dbReference type="AlphaFoldDB" id="S8DY19"/>
<dbReference type="OrthoDB" id="68611at2759"/>
<accession>S8DY19</accession>
<evidence type="ECO:0000256" key="1">
    <source>
        <dbReference type="ARBA" id="ARBA00004141"/>
    </source>
</evidence>
<evidence type="ECO:0000256" key="3">
    <source>
        <dbReference type="ARBA" id="ARBA00022448"/>
    </source>
</evidence>
<evidence type="ECO:0000256" key="7">
    <source>
        <dbReference type="ARBA" id="ARBA00023136"/>
    </source>
</evidence>
<comment type="similarity">
    <text evidence="2">Belongs to the aromatic acid exporter (TC 2.A.85) family.</text>
</comment>
<organism evidence="10 11">
    <name type="scientific">Genlisea aurea</name>
    <dbReference type="NCBI Taxonomy" id="192259"/>
    <lineage>
        <taxon>Eukaryota</taxon>
        <taxon>Viridiplantae</taxon>
        <taxon>Streptophyta</taxon>
        <taxon>Embryophyta</taxon>
        <taxon>Tracheophyta</taxon>
        <taxon>Spermatophyta</taxon>
        <taxon>Magnoliopsida</taxon>
        <taxon>eudicotyledons</taxon>
        <taxon>Gunneridae</taxon>
        <taxon>Pentapetalae</taxon>
        <taxon>asterids</taxon>
        <taxon>lamiids</taxon>
        <taxon>Lamiales</taxon>
        <taxon>Lentibulariaceae</taxon>
        <taxon>Genlisea</taxon>
    </lineage>
</organism>
<keyword evidence="4 9" id="KW-0812">Transmembrane</keyword>
<dbReference type="Pfam" id="PF11744">
    <property type="entry name" value="ALMT"/>
    <property type="match status" value="1"/>
</dbReference>
<feature type="non-terminal residue" evidence="10">
    <location>
        <position position="1"/>
    </location>
</feature>
<feature type="non-terminal residue" evidence="10">
    <location>
        <position position="407"/>
    </location>
</feature>
<dbReference type="GO" id="GO:0015743">
    <property type="term" value="P:malate transport"/>
    <property type="evidence" value="ECO:0007669"/>
    <property type="project" value="InterPro"/>
</dbReference>
<sequence>QIARDDPRKLIHSLKVGLALTIVSLFYYFKPFYRNFGVSSIWAVITVVVIFEYSVGATLGKGLNKGLATLTAGGLGLGAHHLAVLAGQIGEPLVIAAFVFLHAVASTYARFFPQVKARYDYGFLMFILTFCLISISGFRTDQVLILAQNRLCTILVGASVCLVVSIFICPVWAGEELQKLIAKNIEKIGNSLEGSSIEMNPNTKKTLQIPNSFIHVSEIAGTLASESESSKLSSESLNTILSDSKTMEENLANFAKWEPGHGSFRFYHPWKQYLKIGQCARQCGSTIDTLIGSLNSITKQEISIPDAIREEFSCTGCEAGKALKGMSWTIETMTRPSSPDIHMENMKTAAKTMKTLLKSNTLEDIKYGNLLQLAPLATIASLLIDTVNSIETISEAVNELGVLANFR</sequence>
<reference evidence="10 11" key="1">
    <citation type="journal article" date="2013" name="BMC Genomics">
        <title>The miniature genome of a carnivorous plant Genlisea aurea contains a low number of genes and short non-coding sequences.</title>
        <authorList>
            <person name="Leushkin E.V."/>
            <person name="Sutormin R.A."/>
            <person name="Nabieva E.R."/>
            <person name="Penin A.A."/>
            <person name="Kondrashov A.S."/>
            <person name="Logacheva M.D."/>
        </authorList>
    </citation>
    <scope>NUCLEOTIDE SEQUENCE [LARGE SCALE GENOMIC DNA]</scope>
</reference>
<dbReference type="PANTHER" id="PTHR31086">
    <property type="entry name" value="ALUMINUM-ACTIVATED MALATE TRANSPORTER 10"/>
    <property type="match status" value="1"/>
</dbReference>
<keyword evidence="7 9" id="KW-0472">Membrane</keyword>
<keyword evidence="8" id="KW-0407">Ion channel</keyword>
<keyword evidence="6" id="KW-0406">Ion transport</keyword>
<dbReference type="EMBL" id="AUSU01002743">
    <property type="protein sequence ID" value="EPS68168.1"/>
    <property type="molecule type" value="Genomic_DNA"/>
</dbReference>
<evidence type="ECO:0000256" key="6">
    <source>
        <dbReference type="ARBA" id="ARBA00023065"/>
    </source>
</evidence>
<feature type="transmembrane region" description="Helical" evidence="9">
    <location>
        <begin position="12"/>
        <end position="29"/>
    </location>
</feature>
<comment type="caution">
    <text evidence="10">The sequence shown here is derived from an EMBL/GenBank/DDBJ whole genome shotgun (WGS) entry which is preliminary data.</text>
</comment>
<feature type="transmembrane region" description="Helical" evidence="9">
    <location>
        <begin position="151"/>
        <end position="173"/>
    </location>
</feature>
<proteinExistence type="inferred from homology"/>
<evidence type="ECO:0000313" key="11">
    <source>
        <dbReference type="Proteomes" id="UP000015453"/>
    </source>
</evidence>